<dbReference type="RefSeq" id="XP_069227368.1">
    <property type="nucleotide sequence ID" value="XM_069375421.1"/>
</dbReference>
<evidence type="ECO:0008006" key="3">
    <source>
        <dbReference type="Google" id="ProtNLM"/>
    </source>
</evidence>
<dbReference type="Proteomes" id="UP000803884">
    <property type="component" value="Unassembled WGS sequence"/>
</dbReference>
<dbReference type="InterPro" id="IPR027706">
    <property type="entry name" value="PGP_Pase"/>
</dbReference>
<evidence type="ECO:0000313" key="2">
    <source>
        <dbReference type="Proteomes" id="UP000803884"/>
    </source>
</evidence>
<comment type="caution">
    <text evidence="1">The sequence shown here is derived from an EMBL/GenBank/DDBJ whole genome shotgun (WGS) entry which is preliminary data.</text>
</comment>
<organism evidence="1 2">
    <name type="scientific">Cladosporium halotolerans</name>
    <dbReference type="NCBI Taxonomy" id="1052096"/>
    <lineage>
        <taxon>Eukaryota</taxon>
        <taxon>Fungi</taxon>
        <taxon>Dikarya</taxon>
        <taxon>Ascomycota</taxon>
        <taxon>Pezizomycotina</taxon>
        <taxon>Dothideomycetes</taxon>
        <taxon>Dothideomycetidae</taxon>
        <taxon>Cladosporiales</taxon>
        <taxon>Cladosporiaceae</taxon>
        <taxon>Cladosporium</taxon>
    </lineage>
</organism>
<dbReference type="FunFam" id="3.40.50.1000:FF:000165">
    <property type="entry name" value="HAD superfamily phosphatase"/>
    <property type="match status" value="1"/>
</dbReference>
<dbReference type="EMBL" id="JAAQHG020000027">
    <property type="protein sequence ID" value="KAL1584262.1"/>
    <property type="molecule type" value="Genomic_DNA"/>
</dbReference>
<dbReference type="GO" id="GO:0005739">
    <property type="term" value="C:mitochondrion"/>
    <property type="evidence" value="ECO:0007669"/>
    <property type="project" value="TreeGrafter"/>
</dbReference>
<dbReference type="PANTHER" id="PTHR19288">
    <property type="entry name" value="4-NITROPHENYLPHOSPHATASE-RELATED"/>
    <property type="match status" value="1"/>
</dbReference>
<keyword evidence="2" id="KW-1185">Reference proteome</keyword>
<dbReference type="AlphaFoldDB" id="A0AB34KGX7"/>
<dbReference type="NCBIfam" id="TIGR01668">
    <property type="entry name" value="YqeG_hyp_ppase"/>
    <property type="match status" value="1"/>
</dbReference>
<sequence>MPNLNLSGSLNVLRLFANPALCLPHHTVSSFDKIPVPLNEAFQTGKGEKKPDIRAVVLDKDNCFAVPHQNEIFPSYKTKFDELRKAYPGSKLLIVSNSSGTGADPGYKDAELLESNTGVTVLRHATKKPGCHGEIMDYFRSKPDSQVTRPDQVAIVGDRLFTDMLMANMMGAHSVWVRDGVVEDRNILARFEKHLSTYLFAHGYTAPNPRSDFE</sequence>
<proteinExistence type="predicted"/>
<dbReference type="GeneID" id="96008259"/>
<protein>
    <recommendedName>
        <fullName evidence="3">HAD-superfamily phosphatase</fullName>
    </recommendedName>
</protein>
<name>A0AB34KGX7_9PEZI</name>
<evidence type="ECO:0000313" key="1">
    <source>
        <dbReference type="EMBL" id="KAL1584262.1"/>
    </source>
</evidence>
<dbReference type="Gene3D" id="3.40.50.1000">
    <property type="entry name" value="HAD superfamily/HAD-like"/>
    <property type="match status" value="1"/>
</dbReference>
<accession>A0AB34KGX7</accession>
<dbReference type="PANTHER" id="PTHR19288:SF25">
    <property type="entry name" value="PHOSPHATIDYLGLYCEROPHOSPHATASE GEP4, MITOCHONDRIAL"/>
    <property type="match status" value="1"/>
</dbReference>
<dbReference type="InterPro" id="IPR036412">
    <property type="entry name" value="HAD-like_sf"/>
</dbReference>
<dbReference type="SUPFAM" id="SSF56784">
    <property type="entry name" value="HAD-like"/>
    <property type="match status" value="1"/>
</dbReference>
<dbReference type="GO" id="GO:0032049">
    <property type="term" value="P:cardiolipin biosynthetic process"/>
    <property type="evidence" value="ECO:0007669"/>
    <property type="project" value="TreeGrafter"/>
</dbReference>
<gene>
    <name evidence="1" type="ORF">WHR41_06816</name>
</gene>
<dbReference type="InterPro" id="IPR010021">
    <property type="entry name" value="PGPP1/Gep4"/>
</dbReference>
<dbReference type="GO" id="GO:0008962">
    <property type="term" value="F:phosphatidylglycerophosphatase activity"/>
    <property type="evidence" value="ECO:0007669"/>
    <property type="project" value="InterPro"/>
</dbReference>
<dbReference type="Pfam" id="PF09419">
    <property type="entry name" value="PGP_phosphatase"/>
    <property type="match status" value="1"/>
</dbReference>
<reference evidence="1 2" key="1">
    <citation type="journal article" date="2020" name="Microbiol. Resour. Announc.">
        <title>Draft Genome Sequence of a Cladosporium Species Isolated from the Mesophotic Ascidian Didemnum maculosum.</title>
        <authorList>
            <person name="Gioti A."/>
            <person name="Siaperas R."/>
            <person name="Nikolaivits E."/>
            <person name="Le Goff G."/>
            <person name="Ouazzani J."/>
            <person name="Kotoulas G."/>
            <person name="Topakas E."/>
        </authorList>
    </citation>
    <scope>NUCLEOTIDE SEQUENCE [LARGE SCALE GENOMIC DNA]</scope>
    <source>
        <strain evidence="1 2">TM138-S3</strain>
    </source>
</reference>
<dbReference type="InterPro" id="IPR023214">
    <property type="entry name" value="HAD_sf"/>
</dbReference>